<dbReference type="InterPro" id="IPR036034">
    <property type="entry name" value="PDZ_sf"/>
</dbReference>
<comment type="similarity">
    <text evidence="2 14">Belongs to the amiloride-sensitive sodium channel (TC 1.A.6) family.</text>
</comment>
<dbReference type="Gene3D" id="2.30.42.10">
    <property type="match status" value="1"/>
</dbReference>
<protein>
    <recommendedName>
        <fullName evidence="24">Rhophilin-2</fullName>
    </recommendedName>
</protein>
<dbReference type="Pfam" id="PF00858">
    <property type="entry name" value="ASC"/>
    <property type="match status" value="1"/>
</dbReference>
<dbReference type="GO" id="GO:0016020">
    <property type="term" value="C:membrane"/>
    <property type="evidence" value="ECO:0007669"/>
    <property type="project" value="UniProtKB-SubCell"/>
</dbReference>
<evidence type="ECO:0000259" key="18">
    <source>
        <dbReference type="PROSITE" id="PS50106"/>
    </source>
</evidence>
<gene>
    <name evidence="21" type="ORF">AND_000498</name>
</gene>
<feature type="domain" description="REM-1" evidence="20">
    <location>
        <begin position="13"/>
        <end position="87"/>
    </location>
</feature>
<evidence type="ECO:0000259" key="19">
    <source>
        <dbReference type="PROSITE" id="PS51180"/>
    </source>
</evidence>
<dbReference type="Pfam" id="PF02185">
    <property type="entry name" value="HR1"/>
    <property type="match status" value="1"/>
</dbReference>
<keyword evidence="8" id="KW-0915">Sodium</keyword>
<accession>W5JWN5</accession>
<feature type="region of interest" description="Disordered" evidence="16">
    <location>
        <begin position="795"/>
        <end position="826"/>
    </location>
</feature>
<dbReference type="GO" id="GO:0005272">
    <property type="term" value="F:sodium channel activity"/>
    <property type="evidence" value="ECO:0007669"/>
    <property type="project" value="UniProtKB-KW"/>
</dbReference>
<keyword evidence="11 14" id="KW-0739">Sodium transport</keyword>
<dbReference type="InterPro" id="IPR001873">
    <property type="entry name" value="ENaC"/>
</dbReference>
<keyword evidence="23" id="KW-1185">Reference proteome</keyword>
<keyword evidence="10 17" id="KW-0472">Membrane</keyword>
<dbReference type="PANTHER" id="PTHR23031">
    <property type="entry name" value="RHOPHILIN"/>
    <property type="match status" value="1"/>
</dbReference>
<dbReference type="eggNOG" id="KOG2220">
    <property type="taxonomic scope" value="Eukaryota"/>
</dbReference>
<dbReference type="InterPro" id="IPR011072">
    <property type="entry name" value="HR1_rho-bd"/>
</dbReference>
<dbReference type="InterPro" id="IPR038499">
    <property type="entry name" value="BRO1_sf"/>
</dbReference>
<reference evidence="21" key="3">
    <citation type="journal article" date="2013" name="Nucleic Acids Res.">
        <title>The genome of Anopheles darlingi, the main neotropical malaria vector.</title>
        <authorList>
            <person name="Marinotti O."/>
            <person name="Cerqueira G.C."/>
            <person name="de Almeida L.G."/>
            <person name="Ferro M.I."/>
            <person name="Loreto E.L."/>
            <person name="Zaha A."/>
            <person name="Teixeira S.M."/>
            <person name="Wespiser A.R."/>
            <person name="Almeida E Silva A."/>
            <person name="Schlindwein A.D."/>
            <person name="Pacheco A.C."/>
            <person name="Silva A.L."/>
            <person name="Graveley B.R."/>
            <person name="Walenz B.P."/>
            <person name="Lima Bde A."/>
            <person name="Ribeiro C.A."/>
            <person name="Nunes-Silva C.G."/>
            <person name="de Carvalho C.R."/>
            <person name="Soares C.M."/>
            <person name="de Menezes C.B."/>
            <person name="Matiolli C."/>
            <person name="Caffrey D."/>
            <person name="Araujo D.A."/>
            <person name="de Oliveira D.M."/>
            <person name="Golenbock D."/>
            <person name="Grisard E.C."/>
            <person name="Fantinatti-Garboggini F."/>
            <person name="de Carvalho F.M."/>
            <person name="Barcellos F.G."/>
            <person name="Prosdocimi F."/>
            <person name="May G."/>
            <person name="Azevedo Junior G.M."/>
            <person name="Guimaraes G.M."/>
            <person name="Goldman G.H."/>
            <person name="Padilha I.Q."/>
            <person name="Batista Jda S."/>
            <person name="Ferro J.A."/>
            <person name="Ribeiro J.M."/>
            <person name="Fietto J.L."/>
            <person name="Dabbas K.M."/>
            <person name="Cerdeira L."/>
            <person name="Agnez-Lima L.F."/>
            <person name="Brocchi M."/>
            <person name="de Carvalho M.O."/>
            <person name="Teixeira Mde M."/>
            <person name="Diniz Maia Mde M."/>
            <person name="Goldman M.H."/>
            <person name="Cruz Schneider M.P."/>
            <person name="Felipe M.S."/>
            <person name="Hungria M."/>
            <person name="Nicolas M.F."/>
            <person name="Pereira M."/>
            <person name="Montes M.A."/>
            <person name="Cantao M.E."/>
            <person name="Vincentz M."/>
            <person name="Rafael M.S."/>
            <person name="Silverman N."/>
            <person name="Stoco P.H."/>
            <person name="Souza R.C."/>
            <person name="Vicentini R."/>
            <person name="Gazzinelli R.T."/>
            <person name="Neves Rde O."/>
            <person name="Silva R."/>
            <person name="Astolfi-Filho S."/>
            <person name="Maciel T.E."/>
            <person name="Urmenyi T.P."/>
            <person name="Tadei W.P."/>
            <person name="Camargo E.P."/>
            <person name="de Vasconcelos A.T."/>
        </authorList>
    </citation>
    <scope>NUCLEOTIDE SEQUENCE</scope>
</reference>
<comment type="similarity">
    <text evidence="3">Belongs to the RHPN family.</text>
</comment>
<evidence type="ECO:0000256" key="10">
    <source>
        <dbReference type="ARBA" id="ARBA00023136"/>
    </source>
</evidence>
<comment type="subcellular location">
    <subcellularLocation>
        <location evidence="1">Membrane</location>
        <topology evidence="1">Multi-pass membrane protein</topology>
    </subcellularLocation>
</comment>
<dbReference type="FunCoup" id="W5JWN5">
    <property type="interactions" value="28"/>
</dbReference>
<feature type="region of interest" description="Disordered" evidence="16">
    <location>
        <begin position="389"/>
        <end position="409"/>
    </location>
</feature>
<dbReference type="Gene3D" id="2.60.470.10">
    <property type="entry name" value="Acid-sensing ion channels like domains"/>
    <property type="match status" value="1"/>
</dbReference>
<dbReference type="VEuPathDB" id="VectorBase:ADAC000498"/>
<reference evidence="21" key="2">
    <citation type="submission" date="2010-05" db="EMBL/GenBank/DDBJ databases">
        <authorList>
            <person name="Almeida L.G."/>
            <person name="Nicolas M.F."/>
            <person name="Souza R.C."/>
            <person name="Vasconcelos A.T.R."/>
        </authorList>
    </citation>
    <scope>NUCLEOTIDE SEQUENCE</scope>
</reference>
<dbReference type="InterPro" id="IPR001478">
    <property type="entry name" value="PDZ"/>
</dbReference>
<feature type="compositionally biased region" description="Low complexity" evidence="16">
    <location>
        <begin position="795"/>
        <end position="818"/>
    </location>
</feature>
<feature type="compositionally biased region" description="Acidic residues" evidence="16">
    <location>
        <begin position="306"/>
        <end position="320"/>
    </location>
</feature>
<dbReference type="InterPro" id="IPR036274">
    <property type="entry name" value="HR1_rpt_sf"/>
</dbReference>
<sequence>MGFLQDLQLKGSDPRAATCRSKLQTKRCKLNQEINKELRLRAGAENLYKATTNKKLKDTVALELSFVNSNLQLLKEQLSELNSSVEIYQSEGLDYVIPMIPLGLKETKEMNFMEAFSDFILEHYSENSQAYDDAIADITDTRQAAKTPTRDMLGVSLLFRYYNLLYYVERRFFPSDRSLGVYFEWYDSLTGVPSCQRTVAFEKACILFNLGAIYTQIGAKQDRSLEKGLDAAVDNFLRAAGVFRHIFDTFTNAPSMDLKPQVLEVLVALMLAQARECLYEKLLLQLEQHGGCPEDQPRKRRAAEENVQDDEDEEDEEEEDDKHADHIQIQRDLAGEATQVALEYQEIHRILLSNDVHTYLPECWAGLVPLKSEYYKALAHYHTAKAVRRSGFNSKHQQQQQQRNHDGTRHRADTFIFDELSLLHEPGVDAGMIRRAHLRESLYSHEEAQRLQRMCRELKNKLALTKVLNRALERTRQALERARRHGHRSLAVGARPRTDPDPTGDLDLDLGPSQLGDDPDFDLLPAVTLNTHSKFTITLTSPDFTAHKIEDPFRRLGPIAIFSARRHWTAPRSIRLQKGTNMIVLGGRGGGTVDRRILGGRSGDATTSPSSSYASGSGSSSYTNNHHHTSSQHSGGRNGGGGGGRCCGECASKTNYYNDSRTCRVCLKDVCHVSERDYRAELQTADPAGVAPTALDSTNASEEHETASFGFNIRGDTPVMIASVELNSLADLGGIKEGDFIVELCGVDVKWYTMQQMLKLIRNCGSSIELKVITPMDRNYQNSIASNHCSQGSISTLSGSSSGISSSAPSPTGTTTKPSKSRTKLGKTRLSSFTSGSWNPIHWVGVVIGLNCMMYGAIRNLVSNYLYNPLTFYIDSAHLQWNTTFPAVTLCQVVNSETISELTESHFGANRNPLVDSLVMDIAFYGGTCYTCEECLSGAINCSALGSLSDLVRRYRASCEELLTDCQWQQQPVDCCQLFRPLDTEFGRCYGVNVRNSMVGGGGAGLVTLSTVPPLVSNRQTGPGRLEFRVLEDVQLYLHDEYGVPQAYIDRTLRETILWGMRKELVVRVIEIENRDAVAELSVERRNCRFPWELAPDQGAQLYRYYSFSVCAVECFAQTQRHYCNCTHHLMPRAASELVDECSFDGLACLTKHSVEIAQARKRCPCLASCVEPEFFVIHKSEEYFPEDEQEEGRVTVRLLSLPYERFVRNIAKTEMDLFIALGGFMGLFFGASLLTATDFLLNLWWVRPSKSLDDPLNADQRIKRGKAKPSVIVFYRRRLQTKRGGV</sequence>
<evidence type="ECO:0000256" key="6">
    <source>
        <dbReference type="ARBA" id="ARBA00022692"/>
    </source>
</evidence>
<feature type="transmembrane region" description="Helical" evidence="17">
    <location>
        <begin position="1218"/>
        <end position="1242"/>
    </location>
</feature>
<evidence type="ECO:0000313" key="22">
    <source>
        <dbReference type="EnsemblMetazoa" id="ADAC000498-PA"/>
    </source>
</evidence>
<keyword evidence="9 14" id="KW-0406">Ion transport</keyword>
<dbReference type="SMART" id="SM00228">
    <property type="entry name" value="PDZ"/>
    <property type="match status" value="1"/>
</dbReference>
<evidence type="ECO:0000256" key="11">
    <source>
        <dbReference type="ARBA" id="ARBA00023201"/>
    </source>
</evidence>
<dbReference type="SUPFAM" id="SSF50156">
    <property type="entry name" value="PDZ domain-like"/>
    <property type="match status" value="1"/>
</dbReference>
<feature type="region of interest" description="Disordered" evidence="16">
    <location>
        <begin position="587"/>
        <end position="640"/>
    </location>
</feature>
<feature type="region of interest" description="Disordered" evidence="16">
    <location>
        <begin position="290"/>
        <end position="325"/>
    </location>
</feature>
<dbReference type="PROSITE" id="PS50106">
    <property type="entry name" value="PDZ"/>
    <property type="match status" value="1"/>
</dbReference>
<dbReference type="Proteomes" id="UP000000673">
    <property type="component" value="Unassembled WGS sequence"/>
</dbReference>
<evidence type="ECO:0000259" key="20">
    <source>
        <dbReference type="PROSITE" id="PS51860"/>
    </source>
</evidence>
<keyword evidence="13 15" id="KW-0175">Coiled coil</keyword>
<evidence type="ECO:0000256" key="12">
    <source>
        <dbReference type="ARBA" id="ARBA00023303"/>
    </source>
</evidence>
<organism evidence="21">
    <name type="scientific">Anopheles darlingi</name>
    <name type="common">Mosquito</name>
    <dbReference type="NCBI Taxonomy" id="43151"/>
    <lineage>
        <taxon>Eukaryota</taxon>
        <taxon>Metazoa</taxon>
        <taxon>Ecdysozoa</taxon>
        <taxon>Arthropoda</taxon>
        <taxon>Hexapoda</taxon>
        <taxon>Insecta</taxon>
        <taxon>Pterygota</taxon>
        <taxon>Neoptera</taxon>
        <taxon>Endopterygota</taxon>
        <taxon>Diptera</taxon>
        <taxon>Nematocera</taxon>
        <taxon>Culicoidea</taxon>
        <taxon>Culicidae</taxon>
        <taxon>Anophelinae</taxon>
        <taxon>Anopheles</taxon>
    </lineage>
</organism>
<evidence type="ECO:0000256" key="13">
    <source>
        <dbReference type="PROSITE-ProRule" id="PRU01207"/>
    </source>
</evidence>
<feature type="compositionally biased region" description="Low complexity" evidence="16">
    <location>
        <begin position="605"/>
        <end position="624"/>
    </location>
</feature>
<proteinExistence type="inferred from homology"/>
<keyword evidence="12 14" id="KW-0407">Ion channel</keyword>
<feature type="coiled-coil region" evidence="15">
    <location>
        <begin position="64"/>
        <end position="91"/>
    </location>
</feature>
<dbReference type="PROSITE" id="PS51860">
    <property type="entry name" value="REM_1"/>
    <property type="match status" value="1"/>
</dbReference>
<dbReference type="STRING" id="43151.W5JWN5"/>
<evidence type="ECO:0000256" key="5">
    <source>
        <dbReference type="ARBA" id="ARBA00022461"/>
    </source>
</evidence>
<evidence type="ECO:0000256" key="3">
    <source>
        <dbReference type="ARBA" id="ARBA00010369"/>
    </source>
</evidence>
<dbReference type="VEuPathDB" id="VectorBase:ADAR2_010113"/>
<evidence type="ECO:0000256" key="15">
    <source>
        <dbReference type="SAM" id="Coils"/>
    </source>
</evidence>
<evidence type="ECO:0000256" key="16">
    <source>
        <dbReference type="SAM" id="MobiDB-lite"/>
    </source>
</evidence>
<feature type="domain" description="PDZ" evidence="18">
    <location>
        <begin position="692"/>
        <end position="776"/>
    </location>
</feature>
<dbReference type="GO" id="GO:0007165">
    <property type="term" value="P:signal transduction"/>
    <property type="evidence" value="ECO:0007669"/>
    <property type="project" value="InterPro"/>
</dbReference>
<dbReference type="Gene3D" id="1.25.40.280">
    <property type="entry name" value="alix/aip1 like domains"/>
    <property type="match status" value="1"/>
</dbReference>
<evidence type="ECO:0000313" key="23">
    <source>
        <dbReference type="Proteomes" id="UP000000673"/>
    </source>
</evidence>
<dbReference type="InterPro" id="IPR047138">
    <property type="entry name" value="RHPN1_2"/>
</dbReference>
<dbReference type="PROSITE" id="PS51180">
    <property type="entry name" value="BRO1"/>
    <property type="match status" value="1"/>
</dbReference>
<dbReference type="VEuPathDB" id="VectorBase:ADAR2_011263"/>
<dbReference type="eggNOG" id="KOG4294">
    <property type="taxonomic scope" value="Eukaryota"/>
</dbReference>
<feature type="region of interest" description="Disordered" evidence="16">
    <location>
        <begin position="481"/>
        <end position="506"/>
    </location>
</feature>
<reference evidence="22" key="4">
    <citation type="submission" date="2015-06" db="UniProtKB">
        <authorList>
            <consortium name="EnsemblMetazoa"/>
        </authorList>
    </citation>
    <scope>IDENTIFICATION</scope>
</reference>
<evidence type="ECO:0000256" key="9">
    <source>
        <dbReference type="ARBA" id="ARBA00023065"/>
    </source>
</evidence>
<dbReference type="InterPro" id="IPR004328">
    <property type="entry name" value="BRO1_dom"/>
</dbReference>
<feature type="domain" description="BRO1" evidence="19">
    <location>
        <begin position="98"/>
        <end position="559"/>
    </location>
</feature>
<keyword evidence="7 17" id="KW-1133">Transmembrane helix</keyword>
<dbReference type="SMART" id="SM01041">
    <property type="entry name" value="BRO1"/>
    <property type="match status" value="1"/>
</dbReference>
<dbReference type="Pfam" id="PF00595">
    <property type="entry name" value="PDZ"/>
    <property type="match status" value="1"/>
</dbReference>
<dbReference type="EMBL" id="ADMH02000121">
    <property type="protein sequence ID" value="ETN67675.1"/>
    <property type="molecule type" value="Genomic_DNA"/>
</dbReference>
<dbReference type="GO" id="GO:0051497">
    <property type="term" value="P:negative regulation of stress fiber assembly"/>
    <property type="evidence" value="ECO:0007669"/>
    <property type="project" value="TreeGrafter"/>
</dbReference>
<keyword evidence="5 14" id="KW-0894">Sodium channel</keyword>
<keyword evidence="6 14" id="KW-0812">Transmembrane</keyword>
<evidence type="ECO:0000256" key="4">
    <source>
        <dbReference type="ARBA" id="ARBA00022448"/>
    </source>
</evidence>
<dbReference type="EnsemblMetazoa" id="ADAC000498-RA">
    <property type="protein sequence ID" value="ADAC000498-PA"/>
    <property type="gene ID" value="ADAC000498"/>
</dbReference>
<name>W5JWN5_ANODA</name>
<dbReference type="PANTHER" id="PTHR23031:SF15">
    <property type="entry name" value="LD12055P"/>
    <property type="match status" value="1"/>
</dbReference>
<dbReference type="Pfam" id="PF03097">
    <property type="entry name" value="BRO1"/>
    <property type="match status" value="1"/>
</dbReference>
<evidence type="ECO:0000256" key="1">
    <source>
        <dbReference type="ARBA" id="ARBA00004141"/>
    </source>
</evidence>
<evidence type="ECO:0000256" key="2">
    <source>
        <dbReference type="ARBA" id="ARBA00007193"/>
    </source>
</evidence>
<dbReference type="Gene3D" id="1.10.287.820">
    <property type="entry name" value="Acid-sensing ion channel domain"/>
    <property type="match status" value="1"/>
</dbReference>
<keyword evidence="4 14" id="KW-0813">Transport</keyword>
<evidence type="ECO:0000256" key="8">
    <source>
        <dbReference type="ARBA" id="ARBA00023053"/>
    </source>
</evidence>
<dbReference type="SMART" id="SM00742">
    <property type="entry name" value="Hr1"/>
    <property type="match status" value="1"/>
</dbReference>
<evidence type="ECO:0000256" key="17">
    <source>
        <dbReference type="SAM" id="Phobius"/>
    </source>
</evidence>
<evidence type="ECO:0000256" key="14">
    <source>
        <dbReference type="RuleBase" id="RU000679"/>
    </source>
</evidence>
<dbReference type="SUPFAM" id="SSF46585">
    <property type="entry name" value="HR1 repeat"/>
    <property type="match status" value="1"/>
</dbReference>
<dbReference type="CDD" id="cd11633">
    <property type="entry name" value="HR1_Rhophilin-1"/>
    <property type="match status" value="1"/>
</dbReference>
<evidence type="ECO:0000313" key="21">
    <source>
        <dbReference type="EMBL" id="ETN67675.1"/>
    </source>
</evidence>
<reference evidence="21 23" key="1">
    <citation type="journal article" date="2010" name="BMC Genomics">
        <title>Combination of measures distinguishes pre-miRNAs from other stem-loops in the genome of the newly sequenced Anopheles darlingi.</title>
        <authorList>
            <person name="Mendes N.D."/>
            <person name="Freitas A.T."/>
            <person name="Vasconcelos A.T."/>
            <person name="Sagot M.F."/>
        </authorList>
    </citation>
    <scope>NUCLEOTIDE SEQUENCE</scope>
</reference>
<dbReference type="Gene3D" id="1.10.287.160">
    <property type="entry name" value="HR1 repeat"/>
    <property type="match status" value="1"/>
</dbReference>
<evidence type="ECO:0000256" key="7">
    <source>
        <dbReference type="ARBA" id="ARBA00022989"/>
    </source>
</evidence>
<dbReference type="HOGENOM" id="CLU_006514_1_0_1"/>
<evidence type="ECO:0008006" key="24">
    <source>
        <dbReference type="Google" id="ProtNLM"/>
    </source>
</evidence>